<dbReference type="PANTHER" id="PTHR24410">
    <property type="entry name" value="HL07962P-RELATED"/>
    <property type="match status" value="1"/>
</dbReference>
<name>A0A8S1H7T8_9PELO</name>
<comment type="caution">
    <text evidence="2">The sequence shown here is derived from an EMBL/GenBank/DDBJ whole genome shotgun (WGS) entry which is preliminary data.</text>
</comment>
<accession>A0A8S1H7T8</accession>
<sequence length="450" mass="52470">MVAKYRDVPNRLPIAENEPSGTDLFGDDREALNDFAKYYNNSHLSDVNLIVGEETYPAHRLILAKSSEVFDRMLSQRWNGDKKDLEIVEDSLCLKVFPAFLRFLYCNHVVLHHDNCLPILVLADKYNVTTLKKVCVEYATTEILPSLPLSELFSVWFSYATKAYHPYLIRSCIKSISVEFESLLAEDWEKRWLELDRDQMVEILRSNQLVVKSEFQLWEALVRWLQAPNHPERRGSTASPLLALILPLIRFPYMTADELSQIERTSLSEAHAKLFHPQILLAYKFQALSISSRVNCKEFTSRQFFLRNYLETRWDKRFCLSRQLLSVVNVDHTFQFFTRSSTYPLTNWKWTLKLTGYSNVYSSASNVDVLRVFLVAEDIDQSRAVEYMVQFVDDKKVLRSICGRKTFTKTRYSCELEMDEKIEFGELLSGDSPLVRNDELTMQLLLKPID</sequence>
<gene>
    <name evidence="2" type="ORF">CAUJ_LOCUS7434</name>
</gene>
<dbReference type="Gene3D" id="1.25.40.420">
    <property type="match status" value="1"/>
</dbReference>
<dbReference type="Proteomes" id="UP000835052">
    <property type="component" value="Unassembled WGS sequence"/>
</dbReference>
<keyword evidence="3" id="KW-1185">Reference proteome</keyword>
<dbReference type="OrthoDB" id="2359033at2759"/>
<dbReference type="AlphaFoldDB" id="A0A8S1H7T8"/>
<protein>
    <recommendedName>
        <fullName evidence="1">BTB domain-containing protein</fullName>
    </recommendedName>
</protein>
<evidence type="ECO:0000313" key="2">
    <source>
        <dbReference type="EMBL" id="CAD6191515.1"/>
    </source>
</evidence>
<organism evidence="2 3">
    <name type="scientific">Caenorhabditis auriculariae</name>
    <dbReference type="NCBI Taxonomy" id="2777116"/>
    <lineage>
        <taxon>Eukaryota</taxon>
        <taxon>Metazoa</taxon>
        <taxon>Ecdysozoa</taxon>
        <taxon>Nematoda</taxon>
        <taxon>Chromadorea</taxon>
        <taxon>Rhabditida</taxon>
        <taxon>Rhabditina</taxon>
        <taxon>Rhabditomorpha</taxon>
        <taxon>Rhabditoidea</taxon>
        <taxon>Rhabditidae</taxon>
        <taxon>Peloderinae</taxon>
        <taxon>Caenorhabditis</taxon>
    </lineage>
</organism>
<dbReference type="Pfam" id="PF00651">
    <property type="entry name" value="BTB"/>
    <property type="match status" value="1"/>
</dbReference>
<dbReference type="InterPro" id="IPR011705">
    <property type="entry name" value="BACK"/>
</dbReference>
<dbReference type="PANTHER" id="PTHR24410:SF47">
    <property type="entry name" value="BTB DOMAIN-CONTAINING PROTEIN"/>
    <property type="match status" value="1"/>
</dbReference>
<feature type="domain" description="BTB" evidence="1">
    <location>
        <begin position="45"/>
        <end position="113"/>
    </location>
</feature>
<proteinExistence type="predicted"/>
<dbReference type="EMBL" id="CAJGYM010000021">
    <property type="protein sequence ID" value="CAD6191515.1"/>
    <property type="molecule type" value="Genomic_DNA"/>
</dbReference>
<dbReference type="InterPro" id="IPR051481">
    <property type="entry name" value="BTB-POZ/Galectin-3-binding"/>
</dbReference>
<reference evidence="2" key="1">
    <citation type="submission" date="2020-10" db="EMBL/GenBank/DDBJ databases">
        <authorList>
            <person name="Kikuchi T."/>
        </authorList>
    </citation>
    <scope>NUCLEOTIDE SEQUENCE</scope>
    <source>
        <strain evidence="2">NKZ352</strain>
    </source>
</reference>
<dbReference type="Gene3D" id="3.30.710.10">
    <property type="entry name" value="Potassium Channel Kv1.1, Chain A"/>
    <property type="match status" value="1"/>
</dbReference>
<dbReference type="InterPro" id="IPR011333">
    <property type="entry name" value="SKP1/BTB/POZ_sf"/>
</dbReference>
<dbReference type="SMART" id="SM00875">
    <property type="entry name" value="BACK"/>
    <property type="match status" value="1"/>
</dbReference>
<dbReference type="SUPFAM" id="SSF54695">
    <property type="entry name" value="POZ domain"/>
    <property type="match status" value="1"/>
</dbReference>
<evidence type="ECO:0000313" key="3">
    <source>
        <dbReference type="Proteomes" id="UP000835052"/>
    </source>
</evidence>
<dbReference type="CDD" id="cd18292">
    <property type="entry name" value="BTB_POZ_BTBD17"/>
    <property type="match status" value="1"/>
</dbReference>
<dbReference type="PROSITE" id="PS50097">
    <property type="entry name" value="BTB"/>
    <property type="match status" value="1"/>
</dbReference>
<dbReference type="Pfam" id="PF07707">
    <property type="entry name" value="BACK"/>
    <property type="match status" value="1"/>
</dbReference>
<dbReference type="InterPro" id="IPR000210">
    <property type="entry name" value="BTB/POZ_dom"/>
</dbReference>
<dbReference type="SMART" id="SM00225">
    <property type="entry name" value="BTB"/>
    <property type="match status" value="1"/>
</dbReference>
<evidence type="ECO:0000259" key="1">
    <source>
        <dbReference type="PROSITE" id="PS50097"/>
    </source>
</evidence>